<keyword evidence="2" id="KW-1185">Reference proteome</keyword>
<dbReference type="RefSeq" id="WP_169153354.1">
    <property type="nucleotide sequence ID" value="NZ_CAWPJE010000227.1"/>
</dbReference>
<reference evidence="1 2" key="1">
    <citation type="submission" date="2018-06" db="EMBL/GenBank/DDBJ databases">
        <title>Comparative genomics of Brasilonema spp. strains.</title>
        <authorList>
            <person name="Alvarenga D.O."/>
            <person name="Fiore M.F."/>
            <person name="Varani A.M."/>
        </authorList>
    </citation>
    <scope>NUCLEOTIDE SEQUENCE [LARGE SCALE GENOMIC DNA]</scope>
    <source>
        <strain evidence="1 2">SPC951</strain>
    </source>
</reference>
<evidence type="ECO:0000313" key="1">
    <source>
        <dbReference type="EMBL" id="NMG18060.1"/>
    </source>
</evidence>
<protein>
    <submittedName>
        <fullName evidence="1">Transcription factor RcaD</fullName>
    </submittedName>
</protein>
<comment type="caution">
    <text evidence="1">The sequence shown here is derived from an EMBL/GenBank/DDBJ whole genome shotgun (WGS) entry which is preliminary data.</text>
</comment>
<evidence type="ECO:0000313" key="2">
    <source>
        <dbReference type="Proteomes" id="UP000718564"/>
    </source>
</evidence>
<gene>
    <name evidence="1" type="ORF">DP116_00840</name>
</gene>
<dbReference type="Proteomes" id="UP000718564">
    <property type="component" value="Unassembled WGS sequence"/>
</dbReference>
<organism evidence="1 2">
    <name type="scientific">Brasilonema bromeliae SPC951</name>
    <dbReference type="NCBI Taxonomy" id="385972"/>
    <lineage>
        <taxon>Bacteria</taxon>
        <taxon>Bacillati</taxon>
        <taxon>Cyanobacteriota</taxon>
        <taxon>Cyanophyceae</taxon>
        <taxon>Nostocales</taxon>
        <taxon>Scytonemataceae</taxon>
        <taxon>Brasilonema</taxon>
        <taxon>Bromeliae group (in: Brasilonema)</taxon>
    </lineage>
</organism>
<name>A0ABX1P165_9CYAN</name>
<sequence>MDTNELKFLLKLLGCPNYRSSLSASGFKAFKGKDKICQSLGDRELVDYSREIASVKILPPGNALLKLESAQLPITDQEFKVLEKISKAAGKVSPSKIKVSSLKAPEKEAILKTLSERGLIDAESKIKKTKAEVWLTERALEYLREDYSPKGAATIRLDLLNNYLRFLRKSLHSKPEEVSTSAPTSRESAAVTIINLTDEEILETIRRLDRELGTDNYLPIFHLRQKLQPPLSREEVDKVLYRLEEADQIELSTLAEPRDYTPEQIDAGISQISGGSLFFITAI</sequence>
<dbReference type="InterPro" id="IPR036390">
    <property type="entry name" value="WH_DNA-bd_sf"/>
</dbReference>
<dbReference type="SUPFAM" id="SSF46785">
    <property type="entry name" value="Winged helix' DNA-binding domain"/>
    <property type="match status" value="1"/>
</dbReference>
<proteinExistence type="predicted"/>
<dbReference type="EMBL" id="QMEB01000003">
    <property type="protein sequence ID" value="NMG18060.1"/>
    <property type="molecule type" value="Genomic_DNA"/>
</dbReference>
<accession>A0ABX1P165</accession>